<keyword evidence="1" id="KW-0732">Signal</keyword>
<comment type="caution">
    <text evidence="2">The sequence shown here is derived from an EMBL/GenBank/DDBJ whole genome shotgun (WGS) entry which is preliminary data.</text>
</comment>
<dbReference type="Proteomes" id="UP001595616">
    <property type="component" value="Unassembled WGS sequence"/>
</dbReference>
<keyword evidence="3" id="KW-1185">Reference proteome</keyword>
<accession>A0ABV7YZ13</accession>
<organism evidence="2 3">
    <name type="scientific">Lacihabitans lacunae</name>
    <dbReference type="NCBI Taxonomy" id="1028214"/>
    <lineage>
        <taxon>Bacteria</taxon>
        <taxon>Pseudomonadati</taxon>
        <taxon>Bacteroidota</taxon>
        <taxon>Cytophagia</taxon>
        <taxon>Cytophagales</taxon>
        <taxon>Leadbetterellaceae</taxon>
        <taxon>Lacihabitans</taxon>
    </lineage>
</organism>
<name>A0ABV7YZ13_9BACT</name>
<sequence>MKKILLLLFISSVAFAQSNITKVEYFIDVDPGVDNATNVPITAGQAVTANFNFPVTSLSDGFHLLSIRAKNADNNWSATTYRPFVKFNLSVGSGSTPADIVAMEYFVDTDPGVGNGTAIPITAGQSVENVTFNFPVTSLTDGFHLLSIRAKNADNNWSATTYRPFVKFNLSGGSGSMPADIVAMEYFVDADPGVGNGTAIPITAGQSVDNAMFNVDVIGLSNGIHLLSVRAKNANNQWSSTTVDAFTKKDNIVSIGSVPAAFCRETAFDVPFVVSGTFGVNNVFTLQLSNASGDFTSPTVLGTFTGNTSGTINASIPAGITVAPGYRLRIVASDPTDDEQPIKVFEVLAICPPPCTTSLTLQSTADDYSSGIVLKEVSNTTGIMEAANKITGNAKVTYIAGRSVILKPGFTAANGTVFLVEMGGCSN</sequence>
<reference evidence="3" key="1">
    <citation type="journal article" date="2019" name="Int. J. Syst. Evol. Microbiol.">
        <title>The Global Catalogue of Microorganisms (GCM) 10K type strain sequencing project: providing services to taxonomists for standard genome sequencing and annotation.</title>
        <authorList>
            <consortium name="The Broad Institute Genomics Platform"/>
            <consortium name="The Broad Institute Genome Sequencing Center for Infectious Disease"/>
            <person name="Wu L."/>
            <person name="Ma J."/>
        </authorList>
    </citation>
    <scope>NUCLEOTIDE SEQUENCE [LARGE SCALE GENOMIC DNA]</scope>
    <source>
        <strain evidence="3">CECT 7956</strain>
    </source>
</reference>
<feature type="chain" id="PRO_5045416559" evidence="1">
    <location>
        <begin position="17"/>
        <end position="427"/>
    </location>
</feature>
<dbReference type="RefSeq" id="WP_379838122.1">
    <property type="nucleotide sequence ID" value="NZ_JBHRYQ010000001.1"/>
</dbReference>
<dbReference type="InterPro" id="IPR055015">
    <property type="entry name" value="GCX_COOH"/>
</dbReference>
<protein>
    <submittedName>
        <fullName evidence="2">3-coathanger stack domain-containing protein</fullName>
    </submittedName>
</protein>
<feature type="signal peptide" evidence="1">
    <location>
        <begin position="1"/>
        <end position="16"/>
    </location>
</feature>
<dbReference type="EMBL" id="JBHRYQ010000001">
    <property type="protein sequence ID" value="MFC3811281.1"/>
    <property type="molecule type" value="Genomic_DNA"/>
</dbReference>
<dbReference type="NCBIfam" id="NF045639">
    <property type="entry name" value="GCX_COOH"/>
    <property type="match status" value="1"/>
</dbReference>
<evidence type="ECO:0000313" key="2">
    <source>
        <dbReference type="EMBL" id="MFC3811281.1"/>
    </source>
</evidence>
<gene>
    <name evidence="2" type="ORF">ACFOOI_11515</name>
</gene>
<evidence type="ECO:0000256" key="1">
    <source>
        <dbReference type="SAM" id="SignalP"/>
    </source>
</evidence>
<proteinExistence type="predicted"/>
<evidence type="ECO:0000313" key="3">
    <source>
        <dbReference type="Proteomes" id="UP001595616"/>
    </source>
</evidence>